<dbReference type="eggNOG" id="COG1792">
    <property type="taxonomic scope" value="Bacteria"/>
</dbReference>
<protein>
    <recommendedName>
        <fullName evidence="2 5">Cell shape-determining protein MreC</fullName>
    </recommendedName>
    <alternativeName>
        <fullName evidence="4 5">Cell shape protein MreC</fullName>
    </alternativeName>
</protein>
<dbReference type="InterPro" id="IPR007221">
    <property type="entry name" value="MreC"/>
</dbReference>
<dbReference type="GO" id="GO:0008360">
    <property type="term" value="P:regulation of cell shape"/>
    <property type="evidence" value="ECO:0007669"/>
    <property type="project" value="UniProtKB-KW"/>
</dbReference>
<comment type="function">
    <text evidence="5">Involved in formation and maintenance of cell shape.</text>
</comment>
<dbReference type="PIRSF" id="PIRSF038471">
    <property type="entry name" value="MreC"/>
    <property type="match status" value="1"/>
</dbReference>
<evidence type="ECO:0000313" key="8">
    <source>
        <dbReference type="EMBL" id="ACB32778.1"/>
    </source>
</evidence>
<dbReference type="InterPro" id="IPR055342">
    <property type="entry name" value="MreC_beta-barrel_core"/>
</dbReference>
<evidence type="ECO:0000256" key="1">
    <source>
        <dbReference type="ARBA" id="ARBA00009369"/>
    </source>
</evidence>
<evidence type="ECO:0000256" key="4">
    <source>
        <dbReference type="ARBA" id="ARBA00032089"/>
    </source>
</evidence>
<gene>
    <name evidence="8" type="ordered locus">Lcho_0503</name>
</gene>
<evidence type="ECO:0000313" key="9">
    <source>
        <dbReference type="Proteomes" id="UP000001693"/>
    </source>
</evidence>
<evidence type="ECO:0000256" key="2">
    <source>
        <dbReference type="ARBA" id="ARBA00013855"/>
    </source>
</evidence>
<dbReference type="GO" id="GO:0005886">
    <property type="term" value="C:plasma membrane"/>
    <property type="evidence" value="ECO:0007669"/>
    <property type="project" value="TreeGrafter"/>
</dbReference>
<evidence type="ECO:0000259" key="7">
    <source>
        <dbReference type="Pfam" id="PF04085"/>
    </source>
</evidence>
<dbReference type="AlphaFoldDB" id="B1XY09"/>
<evidence type="ECO:0000256" key="5">
    <source>
        <dbReference type="PIRNR" id="PIRNR038471"/>
    </source>
</evidence>
<dbReference type="Gene3D" id="2.40.10.350">
    <property type="entry name" value="Rod shape-determining protein MreC, domain 2"/>
    <property type="match status" value="1"/>
</dbReference>
<dbReference type="EMBL" id="CP001013">
    <property type="protein sequence ID" value="ACB32778.1"/>
    <property type="molecule type" value="Genomic_DNA"/>
</dbReference>
<dbReference type="KEGG" id="lch:Lcho_0503"/>
<dbReference type="Gene3D" id="2.40.10.340">
    <property type="entry name" value="Rod shape-determining protein MreC, domain 1"/>
    <property type="match status" value="1"/>
</dbReference>
<dbReference type="PANTHER" id="PTHR34138">
    <property type="entry name" value="CELL SHAPE-DETERMINING PROTEIN MREC"/>
    <property type="match status" value="1"/>
</dbReference>
<comment type="similarity">
    <text evidence="1 5">Belongs to the MreC family.</text>
</comment>
<proteinExistence type="inferred from homology"/>
<accession>B1XY09</accession>
<evidence type="ECO:0000256" key="6">
    <source>
        <dbReference type="SAM" id="MobiDB-lite"/>
    </source>
</evidence>
<dbReference type="Pfam" id="PF04085">
    <property type="entry name" value="MreC"/>
    <property type="match status" value="1"/>
</dbReference>
<dbReference type="Proteomes" id="UP000001693">
    <property type="component" value="Chromosome"/>
</dbReference>
<keyword evidence="3 5" id="KW-0133">Cell shape</keyword>
<organism evidence="8 9">
    <name type="scientific">Leptothrix cholodnii (strain ATCC 51168 / LMG 8142 / SP-6)</name>
    <name type="common">Leptothrix discophora (strain SP-6)</name>
    <dbReference type="NCBI Taxonomy" id="395495"/>
    <lineage>
        <taxon>Bacteria</taxon>
        <taxon>Pseudomonadati</taxon>
        <taxon>Pseudomonadota</taxon>
        <taxon>Betaproteobacteria</taxon>
        <taxon>Burkholderiales</taxon>
        <taxon>Sphaerotilaceae</taxon>
        <taxon>Leptothrix</taxon>
    </lineage>
</organism>
<dbReference type="InterPro" id="IPR042175">
    <property type="entry name" value="Cell/Rod_MreC_2"/>
</dbReference>
<dbReference type="PANTHER" id="PTHR34138:SF1">
    <property type="entry name" value="CELL SHAPE-DETERMINING PROTEIN MREC"/>
    <property type="match status" value="1"/>
</dbReference>
<dbReference type="RefSeq" id="WP_012345540.1">
    <property type="nucleotide sequence ID" value="NC_010524.1"/>
</dbReference>
<dbReference type="NCBIfam" id="TIGR00219">
    <property type="entry name" value="mreC"/>
    <property type="match status" value="1"/>
</dbReference>
<reference evidence="8 9" key="1">
    <citation type="submission" date="2008-03" db="EMBL/GenBank/DDBJ databases">
        <title>Complete sequence of Leptothrix cholodnii SP-6.</title>
        <authorList>
            <consortium name="US DOE Joint Genome Institute"/>
            <person name="Copeland A."/>
            <person name="Lucas S."/>
            <person name="Lapidus A."/>
            <person name="Glavina del Rio T."/>
            <person name="Dalin E."/>
            <person name="Tice H."/>
            <person name="Bruce D."/>
            <person name="Goodwin L."/>
            <person name="Pitluck S."/>
            <person name="Chertkov O."/>
            <person name="Brettin T."/>
            <person name="Detter J.C."/>
            <person name="Han C."/>
            <person name="Kuske C.R."/>
            <person name="Schmutz J."/>
            <person name="Larimer F."/>
            <person name="Land M."/>
            <person name="Hauser L."/>
            <person name="Kyrpides N."/>
            <person name="Lykidis A."/>
            <person name="Emerson D."/>
            <person name="Richardson P."/>
        </authorList>
    </citation>
    <scope>NUCLEOTIDE SEQUENCE [LARGE SCALE GENOMIC DNA]</scope>
    <source>
        <strain evidence="9">ATCC 51168 / LMG 8142 / SP-6</strain>
    </source>
</reference>
<dbReference type="STRING" id="395495.Lcho_0503"/>
<sequence length="312" mass="33542" precursor="true">MPLGTLDRSPPPFFRQGPSALTRLVFFASLAVFLMAADTRLGLTGPLRTAAAVALHPVERALLAPVDALSTVGAYFDGITVARQQADAAQARLTQQAERTLQVDRLLQENTRLRALLELRAGLTYRSHAAEILYDAADPYTRKVVIDRGENVGILRGSPVINDAGVLGQVTRIYPLTAEVTLLIDRDAAIPVLNTRTQLRNVAFGDPDSAGMELRYAAANTDVKVGDVLSTSGLDGVYPPGLPVARVASLERRTQTDFARIVLQPVAQADGVRHVLVLDPMSTQLPVRPEAAASAAGRDKDALSLRKSTPRR</sequence>
<feature type="region of interest" description="Disordered" evidence="6">
    <location>
        <begin position="288"/>
        <end position="312"/>
    </location>
</feature>
<keyword evidence="9" id="KW-1185">Reference proteome</keyword>
<dbReference type="OrthoDB" id="9808025at2"/>
<dbReference type="HOGENOM" id="CLU_042663_2_0_4"/>
<feature type="domain" description="Rod shape-determining protein MreC beta-barrel core" evidence="7">
    <location>
        <begin position="133"/>
        <end position="278"/>
    </location>
</feature>
<name>B1XY09_LEPCP</name>
<evidence type="ECO:0000256" key="3">
    <source>
        <dbReference type="ARBA" id="ARBA00022960"/>
    </source>
</evidence>
<dbReference type="InterPro" id="IPR042177">
    <property type="entry name" value="Cell/Rod_1"/>
</dbReference>